<dbReference type="EMBL" id="CP095062">
    <property type="protein sequence ID" value="UOQ68675.1"/>
    <property type="molecule type" value="Genomic_DNA"/>
</dbReference>
<reference evidence="2" key="1">
    <citation type="submission" date="2022-04" db="EMBL/GenBank/DDBJ databases">
        <title>Hymenobacter sp. isolated from the air.</title>
        <authorList>
            <person name="Won M."/>
            <person name="Lee C.-M."/>
            <person name="Woen H.-Y."/>
            <person name="Kwon S.-W."/>
        </authorList>
    </citation>
    <scope>NUCLEOTIDE SEQUENCE</scope>
    <source>
        <strain evidence="2">5420S-77</strain>
        <plasmid evidence="2">unnamed1</plasmid>
    </source>
</reference>
<organism evidence="2 3">
    <name type="scientific">Hymenobacter volaticus</name>
    <dbReference type="NCBI Taxonomy" id="2932254"/>
    <lineage>
        <taxon>Bacteria</taxon>
        <taxon>Pseudomonadati</taxon>
        <taxon>Bacteroidota</taxon>
        <taxon>Cytophagia</taxon>
        <taxon>Cytophagales</taxon>
        <taxon>Hymenobacteraceae</taxon>
        <taxon>Hymenobacter</taxon>
    </lineage>
</organism>
<geneLocation type="plasmid" evidence="2 3">
    <name>unnamed1</name>
</geneLocation>
<keyword evidence="1" id="KW-0175">Coiled coil</keyword>
<sequence length="107" mass="11665">MSADPFFPYKKGPTHLTPEQIQGQQAERALAAAEARIADLEQQLAEASATAERHQKQLAALVENLPMGLQLVNTAGEVQLINSYFRNLFKLPSGATVVNEHPLSTLI</sequence>
<evidence type="ECO:0000313" key="3">
    <source>
        <dbReference type="Proteomes" id="UP000830401"/>
    </source>
</evidence>
<protein>
    <recommendedName>
        <fullName evidence="4">PAS domain-containing protein</fullName>
    </recommendedName>
</protein>
<evidence type="ECO:0000313" key="2">
    <source>
        <dbReference type="EMBL" id="UOQ68675.1"/>
    </source>
</evidence>
<dbReference type="RefSeq" id="WP_245126113.1">
    <property type="nucleotide sequence ID" value="NZ_CP095062.1"/>
</dbReference>
<name>A0ABY4GD15_9BACT</name>
<evidence type="ECO:0008006" key="4">
    <source>
        <dbReference type="Google" id="ProtNLM"/>
    </source>
</evidence>
<accession>A0ABY4GD15</accession>
<keyword evidence="3" id="KW-1185">Reference proteome</keyword>
<proteinExistence type="predicted"/>
<feature type="coiled-coil region" evidence="1">
    <location>
        <begin position="23"/>
        <end position="64"/>
    </location>
</feature>
<keyword evidence="2" id="KW-0614">Plasmid</keyword>
<evidence type="ECO:0000256" key="1">
    <source>
        <dbReference type="SAM" id="Coils"/>
    </source>
</evidence>
<dbReference type="Proteomes" id="UP000830401">
    <property type="component" value="Plasmid unnamed1"/>
</dbReference>
<gene>
    <name evidence="2" type="ORF">MUN86_23435</name>
</gene>